<proteinExistence type="predicted"/>
<evidence type="ECO:0000256" key="3">
    <source>
        <dbReference type="ARBA" id="ARBA00022824"/>
    </source>
</evidence>
<dbReference type="RefSeq" id="XP_033532622.1">
    <property type="nucleotide sequence ID" value="XM_033679768.1"/>
</dbReference>
<evidence type="ECO:0000256" key="6">
    <source>
        <dbReference type="SAM" id="Phobius"/>
    </source>
</evidence>
<organism evidence="7">
    <name type="scientific">Eremomyces bilateralis CBS 781.70</name>
    <dbReference type="NCBI Taxonomy" id="1392243"/>
    <lineage>
        <taxon>Eukaryota</taxon>
        <taxon>Fungi</taxon>
        <taxon>Dikarya</taxon>
        <taxon>Ascomycota</taxon>
        <taxon>Pezizomycotina</taxon>
        <taxon>Dothideomycetes</taxon>
        <taxon>Dothideomycetes incertae sedis</taxon>
        <taxon>Eremomycetales</taxon>
        <taxon>Eremomycetaceae</taxon>
        <taxon>Eremomyces</taxon>
    </lineage>
</organism>
<name>A0A6G1FZ71_9PEZI</name>
<reference evidence="7 9" key="1">
    <citation type="submission" date="2020-01" db="EMBL/GenBank/DDBJ databases">
        <authorList>
            <consortium name="DOE Joint Genome Institute"/>
            <person name="Haridas S."/>
            <person name="Albert R."/>
            <person name="Binder M."/>
            <person name="Bloem J."/>
            <person name="Labutti K."/>
            <person name="Salamov A."/>
            <person name="Andreopoulos B."/>
            <person name="Baker S.E."/>
            <person name="Barry K."/>
            <person name="Bills G."/>
            <person name="Bluhm B.H."/>
            <person name="Cannon C."/>
            <person name="Castanera R."/>
            <person name="Culley D.E."/>
            <person name="Daum C."/>
            <person name="Ezra D."/>
            <person name="Gonzalez J.B."/>
            <person name="Henrissat B."/>
            <person name="Kuo A."/>
            <person name="Liang C."/>
            <person name="Lipzen A."/>
            <person name="Lutzoni F."/>
            <person name="Magnuson J."/>
            <person name="Mondo S."/>
            <person name="Nolan M."/>
            <person name="Ohm R."/>
            <person name="Pangilinan J."/>
            <person name="Park H.-J."/>
            <person name="Ramirez L."/>
            <person name="Alfaro M."/>
            <person name="Sun H."/>
            <person name="Tritt A."/>
            <person name="Yoshinaga Y."/>
            <person name="Zwiers L.-H."/>
            <person name="Turgeon B.G."/>
            <person name="Goodwin S.B."/>
            <person name="Spatafora J.W."/>
            <person name="Crous P.W."/>
            <person name="Grigoriev I.V."/>
        </authorList>
    </citation>
    <scope>NUCLEOTIDE SEQUENCE</scope>
    <source>
        <strain evidence="7 9">CBS 781.70</strain>
    </source>
</reference>
<evidence type="ECO:0000313" key="7">
    <source>
        <dbReference type="EMBL" id="KAF1810991.1"/>
    </source>
</evidence>
<dbReference type="OrthoDB" id="202672at2759"/>
<feature type="transmembrane region" description="Helical" evidence="6">
    <location>
        <begin position="12"/>
        <end position="31"/>
    </location>
</feature>
<reference evidence="9" key="3">
    <citation type="submission" date="2025-04" db="UniProtKB">
        <authorList>
            <consortium name="RefSeq"/>
        </authorList>
    </citation>
    <scope>IDENTIFICATION</scope>
    <source>
        <strain evidence="9">CBS 781.70</strain>
    </source>
</reference>
<keyword evidence="3" id="KW-0256">Endoplasmic reticulum</keyword>
<protein>
    <submittedName>
        <fullName evidence="7 9">Uncharacterized protein</fullName>
    </submittedName>
</protein>
<keyword evidence="2 6" id="KW-0812">Transmembrane</keyword>
<evidence type="ECO:0000313" key="9">
    <source>
        <dbReference type="RefSeq" id="XP_033532622.1"/>
    </source>
</evidence>
<dbReference type="GO" id="GO:0005789">
    <property type="term" value="C:endoplasmic reticulum membrane"/>
    <property type="evidence" value="ECO:0007669"/>
    <property type="project" value="UniProtKB-SubCell"/>
</dbReference>
<evidence type="ECO:0000256" key="5">
    <source>
        <dbReference type="ARBA" id="ARBA00023136"/>
    </source>
</evidence>
<dbReference type="AlphaFoldDB" id="A0A6G1FZ71"/>
<accession>A0A6G1FZ71</accession>
<evidence type="ECO:0000256" key="4">
    <source>
        <dbReference type="ARBA" id="ARBA00022989"/>
    </source>
</evidence>
<gene>
    <name evidence="7 9" type="ORF">P152DRAFT_459861</name>
</gene>
<evidence type="ECO:0000256" key="1">
    <source>
        <dbReference type="ARBA" id="ARBA00004477"/>
    </source>
</evidence>
<dbReference type="Pfam" id="PF11779">
    <property type="entry name" value="SPT_ssu-like"/>
    <property type="match status" value="1"/>
</dbReference>
<evidence type="ECO:0000256" key="2">
    <source>
        <dbReference type="ARBA" id="ARBA00022692"/>
    </source>
</evidence>
<keyword evidence="5 6" id="KW-0472">Membrane</keyword>
<dbReference type="InterPro" id="IPR024512">
    <property type="entry name" value="Ser_palmitoyltrfase_ssu-like"/>
</dbReference>
<dbReference type="EMBL" id="ML975163">
    <property type="protein sequence ID" value="KAF1810991.1"/>
    <property type="molecule type" value="Genomic_DNA"/>
</dbReference>
<comment type="subcellular location">
    <subcellularLocation>
        <location evidence="1">Endoplasmic reticulum membrane</location>
        <topology evidence="1">Multi-pass membrane protein</topology>
    </subcellularLocation>
</comment>
<dbReference type="Proteomes" id="UP000504638">
    <property type="component" value="Unplaced"/>
</dbReference>
<sequence length="149" mass="16768">MASLANIALPELNSTTTLLAIVPVISIALGASPTTRKWLLRKYYQYEVTMSVYMMNRNETIVFNLIFLSILLLFFWATFFYLPRHLFTIYPRLIYYIFGDESDSLHGMVKNGMEALWDASQSVFGDSSTLAETATTAVSEAVSEAVSQI</sequence>
<evidence type="ECO:0000313" key="8">
    <source>
        <dbReference type="Proteomes" id="UP000504638"/>
    </source>
</evidence>
<reference evidence="9" key="2">
    <citation type="submission" date="2020-04" db="EMBL/GenBank/DDBJ databases">
        <authorList>
            <consortium name="NCBI Genome Project"/>
        </authorList>
    </citation>
    <scope>NUCLEOTIDE SEQUENCE</scope>
    <source>
        <strain evidence="9">CBS 781.70</strain>
    </source>
</reference>
<dbReference type="GeneID" id="54420338"/>
<keyword evidence="4 6" id="KW-1133">Transmembrane helix</keyword>
<feature type="transmembrane region" description="Helical" evidence="6">
    <location>
        <begin position="61"/>
        <end position="82"/>
    </location>
</feature>
<keyword evidence="8" id="KW-1185">Reference proteome</keyword>